<feature type="compositionally biased region" description="Basic and acidic residues" evidence="14">
    <location>
        <begin position="410"/>
        <end position="421"/>
    </location>
</feature>
<evidence type="ECO:0000256" key="14">
    <source>
        <dbReference type="SAM" id="MobiDB-lite"/>
    </source>
</evidence>
<dbReference type="InterPro" id="IPR001357">
    <property type="entry name" value="BRCT_dom"/>
</dbReference>
<keyword evidence="3" id="KW-0158">Chromosome</keyword>
<organism evidence="17 18">
    <name type="scientific">Xyrichtys novacula</name>
    <name type="common">Pearly razorfish</name>
    <name type="synonym">Hemipteronotus novacula</name>
    <dbReference type="NCBI Taxonomy" id="13765"/>
    <lineage>
        <taxon>Eukaryota</taxon>
        <taxon>Metazoa</taxon>
        <taxon>Chordata</taxon>
        <taxon>Craniata</taxon>
        <taxon>Vertebrata</taxon>
        <taxon>Euteleostomi</taxon>
        <taxon>Actinopterygii</taxon>
        <taxon>Neopterygii</taxon>
        <taxon>Teleostei</taxon>
        <taxon>Neoteleostei</taxon>
        <taxon>Acanthomorphata</taxon>
        <taxon>Eupercaria</taxon>
        <taxon>Labriformes</taxon>
        <taxon>Labridae</taxon>
        <taxon>Xyrichtys</taxon>
    </lineage>
</organism>
<feature type="compositionally biased region" description="Basic and acidic residues" evidence="14">
    <location>
        <begin position="249"/>
        <end position="260"/>
    </location>
</feature>
<evidence type="ECO:0000256" key="6">
    <source>
        <dbReference type="ARBA" id="ARBA00022763"/>
    </source>
</evidence>
<dbReference type="GO" id="GO:0043009">
    <property type="term" value="P:chordate embryonic development"/>
    <property type="evidence" value="ECO:0007669"/>
    <property type="project" value="TreeGrafter"/>
</dbReference>
<keyword evidence="5" id="KW-0677">Repeat</keyword>
<dbReference type="GO" id="GO:0007095">
    <property type="term" value="P:mitotic G2 DNA damage checkpoint signaling"/>
    <property type="evidence" value="ECO:0007669"/>
    <property type="project" value="TreeGrafter"/>
</dbReference>
<feature type="region of interest" description="Disordered" evidence="14">
    <location>
        <begin position="116"/>
        <end position="149"/>
    </location>
</feature>
<gene>
    <name evidence="17" type="ORF">XNOV1_A016079</name>
</gene>
<keyword evidence="6" id="KW-0227">DNA damage</keyword>
<keyword evidence="4" id="KW-0479">Metal-binding</keyword>
<dbReference type="GO" id="GO:0004842">
    <property type="term" value="F:ubiquitin-protein transferase activity"/>
    <property type="evidence" value="ECO:0007669"/>
    <property type="project" value="TreeGrafter"/>
</dbReference>
<feature type="region of interest" description="Disordered" evidence="14">
    <location>
        <begin position="910"/>
        <end position="948"/>
    </location>
</feature>
<feature type="region of interest" description="Disordered" evidence="14">
    <location>
        <begin position="167"/>
        <end position="260"/>
    </location>
</feature>
<dbReference type="InterPro" id="IPR036420">
    <property type="entry name" value="BRCT_dom_sf"/>
</dbReference>
<dbReference type="PANTHER" id="PTHR13763:SF0">
    <property type="entry name" value="BREAST CANCER TYPE 1 SUSCEPTIBILITY PROTEIN"/>
    <property type="match status" value="1"/>
</dbReference>
<dbReference type="InterPro" id="IPR018957">
    <property type="entry name" value="Znf_C3HC4_RING-type"/>
</dbReference>
<keyword evidence="18" id="KW-1185">Reference proteome</keyword>
<feature type="compositionally biased region" description="Polar residues" evidence="14">
    <location>
        <begin position="664"/>
        <end position="677"/>
    </location>
</feature>
<dbReference type="CDD" id="cd16498">
    <property type="entry name" value="RING-HC_BRCA1"/>
    <property type="match status" value="1"/>
</dbReference>
<evidence type="ECO:0000256" key="13">
    <source>
        <dbReference type="PROSITE-ProRule" id="PRU00175"/>
    </source>
</evidence>
<feature type="compositionally biased region" description="Basic residues" evidence="14">
    <location>
        <begin position="239"/>
        <end position="248"/>
    </location>
</feature>
<evidence type="ECO:0000313" key="17">
    <source>
        <dbReference type="EMBL" id="CAJ1081002.1"/>
    </source>
</evidence>
<evidence type="ECO:0000256" key="3">
    <source>
        <dbReference type="ARBA" id="ARBA00022454"/>
    </source>
</evidence>
<evidence type="ECO:0000256" key="2">
    <source>
        <dbReference type="ARBA" id="ARBA00004286"/>
    </source>
</evidence>
<dbReference type="PROSITE" id="PS00518">
    <property type="entry name" value="ZF_RING_1"/>
    <property type="match status" value="1"/>
</dbReference>
<keyword evidence="8" id="KW-0862">Zinc</keyword>
<evidence type="ECO:0000256" key="5">
    <source>
        <dbReference type="ARBA" id="ARBA00022737"/>
    </source>
</evidence>
<feature type="region of interest" description="Disordered" evidence="14">
    <location>
        <begin position="1063"/>
        <end position="1127"/>
    </location>
</feature>
<dbReference type="InterPro" id="IPR017907">
    <property type="entry name" value="Znf_RING_CS"/>
</dbReference>
<dbReference type="PROSITE" id="PS50172">
    <property type="entry name" value="BRCT"/>
    <property type="match status" value="2"/>
</dbReference>
<evidence type="ECO:0000256" key="8">
    <source>
        <dbReference type="ARBA" id="ARBA00022833"/>
    </source>
</evidence>
<dbReference type="GO" id="GO:0005694">
    <property type="term" value="C:chromosome"/>
    <property type="evidence" value="ECO:0007669"/>
    <property type="project" value="UniProtKB-SubCell"/>
</dbReference>
<dbReference type="Pfam" id="PF00097">
    <property type="entry name" value="zf-C3HC4"/>
    <property type="match status" value="1"/>
</dbReference>
<evidence type="ECO:0000256" key="10">
    <source>
        <dbReference type="ARBA" id="ARBA00023242"/>
    </source>
</evidence>
<dbReference type="FunFam" id="3.40.50.10190:FF:000006">
    <property type="entry name" value="Breast cancer type 1 susceptibility protein homolog"/>
    <property type="match status" value="1"/>
</dbReference>
<dbReference type="PANTHER" id="PTHR13763">
    <property type="entry name" value="BREAST CANCER TYPE 1 SUSCEPTIBILITY PROTEIN BRCA1"/>
    <property type="match status" value="1"/>
</dbReference>
<feature type="compositionally biased region" description="Polar residues" evidence="14">
    <location>
        <begin position="339"/>
        <end position="359"/>
    </location>
</feature>
<proteinExistence type="predicted"/>
<reference evidence="17" key="1">
    <citation type="submission" date="2023-08" db="EMBL/GenBank/DDBJ databases">
        <authorList>
            <person name="Alioto T."/>
            <person name="Alioto T."/>
            <person name="Gomez Garrido J."/>
        </authorList>
    </citation>
    <scope>NUCLEOTIDE SEQUENCE</scope>
</reference>
<keyword evidence="7 13" id="KW-0863">Zinc-finger</keyword>
<feature type="region of interest" description="Disordered" evidence="14">
    <location>
        <begin position="988"/>
        <end position="1017"/>
    </location>
</feature>
<dbReference type="EMBL" id="OY660882">
    <property type="protein sequence ID" value="CAJ1081002.1"/>
    <property type="molecule type" value="Genomic_DNA"/>
</dbReference>
<keyword evidence="10" id="KW-0539">Nucleus</keyword>
<dbReference type="GO" id="GO:0000724">
    <property type="term" value="P:double-strand break repair via homologous recombination"/>
    <property type="evidence" value="ECO:0007669"/>
    <property type="project" value="TreeGrafter"/>
</dbReference>
<evidence type="ECO:0000256" key="11">
    <source>
        <dbReference type="ARBA" id="ARBA00023306"/>
    </source>
</evidence>
<evidence type="ECO:0000256" key="12">
    <source>
        <dbReference type="ARBA" id="ARBA00031556"/>
    </source>
</evidence>
<dbReference type="SUPFAM" id="SSF52113">
    <property type="entry name" value="BRCT domain"/>
    <property type="match status" value="2"/>
</dbReference>
<dbReference type="PIRSF" id="PIRSF001734">
    <property type="entry name" value="BRCA1"/>
    <property type="match status" value="1"/>
</dbReference>
<keyword evidence="11" id="KW-0131">Cell cycle</keyword>
<comment type="subcellular location">
    <subcellularLocation>
        <location evidence="2">Chromosome</location>
    </subcellularLocation>
    <subcellularLocation>
        <location evidence="1">Nucleus</location>
    </subcellularLocation>
</comment>
<evidence type="ECO:0000313" key="18">
    <source>
        <dbReference type="Proteomes" id="UP001178508"/>
    </source>
</evidence>
<dbReference type="CDD" id="cd17735">
    <property type="entry name" value="BRCT_BRCA1_rpt1"/>
    <property type="match status" value="1"/>
</dbReference>
<feature type="compositionally biased region" description="Basic and acidic residues" evidence="14">
    <location>
        <begin position="1063"/>
        <end position="1081"/>
    </location>
</feature>
<dbReference type="SMART" id="SM00184">
    <property type="entry name" value="RING"/>
    <property type="match status" value="1"/>
</dbReference>
<evidence type="ECO:0000256" key="1">
    <source>
        <dbReference type="ARBA" id="ARBA00004123"/>
    </source>
</evidence>
<dbReference type="GO" id="GO:0045944">
    <property type="term" value="P:positive regulation of transcription by RNA polymerase II"/>
    <property type="evidence" value="ECO:0007669"/>
    <property type="project" value="TreeGrafter"/>
</dbReference>
<protein>
    <recommendedName>
        <fullName evidence="12">RING-type E3 ubiquitin transferase BRCA1</fullName>
    </recommendedName>
</protein>
<feature type="domain" description="BRCT" evidence="16">
    <location>
        <begin position="1292"/>
        <end position="1388"/>
    </location>
</feature>
<dbReference type="PROSITE" id="PS50089">
    <property type="entry name" value="ZF_RING_2"/>
    <property type="match status" value="1"/>
</dbReference>
<feature type="compositionally biased region" description="Polar residues" evidence="14">
    <location>
        <begin position="224"/>
        <end position="236"/>
    </location>
</feature>
<dbReference type="Proteomes" id="UP001178508">
    <property type="component" value="Chromosome 19"/>
</dbReference>
<evidence type="ECO:0000259" key="16">
    <source>
        <dbReference type="PROSITE" id="PS50172"/>
    </source>
</evidence>
<evidence type="ECO:0000259" key="15">
    <source>
        <dbReference type="PROSITE" id="PS50089"/>
    </source>
</evidence>
<accession>A0AAV1H9Y5</accession>
<evidence type="ECO:0000256" key="7">
    <source>
        <dbReference type="ARBA" id="ARBA00022771"/>
    </source>
</evidence>
<dbReference type="Pfam" id="PF00533">
    <property type="entry name" value="BRCT"/>
    <property type="match status" value="2"/>
</dbReference>
<dbReference type="InterPro" id="IPR001841">
    <property type="entry name" value="Znf_RING"/>
</dbReference>
<dbReference type="SMART" id="SM00292">
    <property type="entry name" value="BRCT"/>
    <property type="match status" value="2"/>
</dbReference>
<name>A0AAV1H9Y5_XYRNO</name>
<dbReference type="Gene3D" id="3.40.50.10190">
    <property type="entry name" value="BRCT domain"/>
    <property type="match status" value="2"/>
</dbReference>
<feature type="compositionally biased region" description="Basic and acidic residues" evidence="14">
    <location>
        <begin position="471"/>
        <end position="482"/>
    </location>
</feature>
<dbReference type="SUPFAM" id="SSF57850">
    <property type="entry name" value="RING/U-box"/>
    <property type="match status" value="1"/>
</dbReference>
<feature type="compositionally biased region" description="Basic and acidic residues" evidence="14">
    <location>
        <begin position="1098"/>
        <end position="1122"/>
    </location>
</feature>
<feature type="compositionally biased region" description="Acidic residues" evidence="14">
    <location>
        <begin position="686"/>
        <end position="697"/>
    </location>
</feature>
<feature type="region of interest" description="Disordered" evidence="14">
    <location>
        <begin position="331"/>
        <end position="603"/>
    </location>
</feature>
<dbReference type="InterPro" id="IPR013083">
    <property type="entry name" value="Znf_RING/FYVE/PHD"/>
</dbReference>
<evidence type="ECO:0000256" key="9">
    <source>
        <dbReference type="ARBA" id="ARBA00023204"/>
    </source>
</evidence>
<dbReference type="Gene3D" id="3.30.40.10">
    <property type="entry name" value="Zinc/RING finger domain, C3HC4 (zinc finger)"/>
    <property type="match status" value="1"/>
</dbReference>
<evidence type="ECO:0000256" key="4">
    <source>
        <dbReference type="ARBA" id="ARBA00022723"/>
    </source>
</evidence>
<keyword evidence="9" id="KW-0234">DNA repair</keyword>
<dbReference type="InterPro" id="IPR031099">
    <property type="entry name" value="BRCA1-associated"/>
</dbReference>
<feature type="compositionally biased region" description="Low complexity" evidence="14">
    <location>
        <begin position="638"/>
        <end position="651"/>
    </location>
</feature>
<dbReference type="GO" id="GO:0008270">
    <property type="term" value="F:zinc ion binding"/>
    <property type="evidence" value="ECO:0007669"/>
    <property type="project" value="UniProtKB-KW"/>
</dbReference>
<feature type="domain" description="BRCT" evidence="16">
    <location>
        <begin position="1176"/>
        <end position="1271"/>
    </location>
</feature>
<dbReference type="GO" id="GO:0031436">
    <property type="term" value="C:BRCA1-BARD1 complex"/>
    <property type="evidence" value="ECO:0007669"/>
    <property type="project" value="TreeGrafter"/>
</dbReference>
<dbReference type="GO" id="GO:0070531">
    <property type="term" value="C:BRCA1-A complex"/>
    <property type="evidence" value="ECO:0007669"/>
    <property type="project" value="TreeGrafter"/>
</dbReference>
<feature type="domain" description="RING-type" evidence="15">
    <location>
        <begin position="22"/>
        <end position="64"/>
    </location>
</feature>
<feature type="region of interest" description="Disordered" evidence="14">
    <location>
        <begin position="627"/>
        <end position="697"/>
    </location>
</feature>
<feature type="region of interest" description="Disordered" evidence="14">
    <location>
        <begin position="274"/>
        <end position="300"/>
    </location>
</feature>
<sequence length="1388" mass="153114">MKTPMATDVKKGISVLWETLQCPICLDLMTTPVSTKCDHQFCKFCMLKLLDNAKRNSTNCPVCKAKITKRSLQESPGFQRLVAGLQDMIHAYEHDSGTNYFTGMPQEIQQIGVKDATATEQSHDMASGGTDGTVNDNVENSEDFPKSHSSTIAAQNDFARLMGLEDSGPLMTENEGLDSGLGGAPQTSDKKITDYLEPAETEVSEVVEKAESTQKPGGKMCPSDSENASLCTQQQPVRKASKRKKKKKDSPDKILEERQKKSLEKVAEWLMKVPAEGSLEFEKPDEDKYDSDSCSSTSTIDIRQHNISECFQKEDRAKGLEEQVFGAVYKRERRGKRTSPPQKFSTEPTKTRDTMTNGNVRGDNKSIGILDDLGPEDWMKNDTEEEQQMTEQENNTSSDFFKETVLTEAVEEKNYSDKLGEKLTTLPDCDQDNVVDEVPCLVSERGQQEPERKSKKKTHDLVQQVDGDLQEGSKQETTEQKKNGKRKKIGKPARVPKPLDLVEVQNGETGLPTRPRSEEVQVHIENYPSSEDQEVPAKSMRKSRRLQALTAEVQERNKKANMKASMPKKQSSAVKQSDDKSQAQADAAESPQDGNKTKVAEKNGCVYNQDLTGIENMESNERISNVSQVVEEPNAETSCPVQVVPSSTSPVEGSVVDPTPELDNPTSHFPNSVQLESSKAKCAGAEMEDDRNDSEVDTEQLLRSFKATKRKSFYLGGPNVKRGRIFEQETVQGLKPEDNKHVCSGAESASRDNENLSCSDLIPPSNWPVVVGKKDQVVVEVSIPESTSPGEDNEAGNFASMNSVSSALTPNKEATHEIESQNLSVVPQVVDYGLCYAPVTHEETTKSSQDQPDCITRNVGKIEAPKDIDLRSDVTTSRRKSVNTSEIFFNTDSSLTPDGLGLPAAQIDREAKTTSGSGELSLHSSIRSRKRRRTQRLESSSESDFSEEELPALKDILGTSALPCAETNNSNEAVSRCEKVPADGANPLICPQERRSSDCADSSQGSEDLFGTPEECDVPVTDLNVSVESSQFSSDVLVTQQKIEMQKELVRLEKLMALVSEVLQEKEGSPDREGHQSRKTTDPVAQRSSSCDQDGDQGSERKAIQENKEEPGMRPPEAKRVSVQDGSTAELTAQHSMHSLLAVKTTAASETLITSSTTKSLKNKASPSEDKENSTPPEESSKAIMVLVSSGLGRSEQIMVKKFAKRVGARVVSQVTREVTHIIMHTDEQLVCERTLKYFLGIAGRKWVVGFQWISESFKQKKLLDESPFEVRGDVVNGPNHQGPLRSRTTEESNLLMKGYKICFQGTFTDMTTDEMEWMVELCGAAVVKDPLHLDSKQPHHLIIIQPGSGAPSSSYSSLSKRATVVTRGWLLDTVATYTLQSYNKYTT</sequence>
<feature type="region of interest" description="Disordered" evidence="14">
    <location>
        <begin position="1157"/>
        <end position="1182"/>
    </location>
</feature>